<protein>
    <recommendedName>
        <fullName evidence="8">Internalin-A</fullName>
    </recommendedName>
</protein>
<comment type="subcellular location">
    <subcellularLocation>
        <location evidence="1">Cell projection</location>
        <location evidence="1">Cilium</location>
    </subcellularLocation>
</comment>
<dbReference type="InterPro" id="IPR050576">
    <property type="entry name" value="Cilia_flagella_integrity"/>
</dbReference>
<evidence type="ECO:0000313" key="7">
    <source>
        <dbReference type="Proteomes" id="UP000191025"/>
    </source>
</evidence>
<evidence type="ECO:0000256" key="1">
    <source>
        <dbReference type="ARBA" id="ARBA00004138"/>
    </source>
</evidence>
<evidence type="ECO:0000256" key="5">
    <source>
        <dbReference type="ARBA" id="ARBA00023273"/>
    </source>
</evidence>
<comment type="caution">
    <text evidence="6">The sequence shown here is derived from an EMBL/GenBank/DDBJ whole genome shotgun (WGS) entry which is preliminary data.</text>
</comment>
<dbReference type="PANTHER" id="PTHR45973">
    <property type="entry name" value="PROTEIN PHOSPHATASE 1 REGULATORY SUBUNIT SDS22-RELATED"/>
    <property type="match status" value="1"/>
</dbReference>
<evidence type="ECO:0008006" key="8">
    <source>
        <dbReference type="Google" id="ProtNLM"/>
    </source>
</evidence>
<reference evidence="7" key="1">
    <citation type="submission" date="2017-03" db="EMBL/GenBank/DDBJ databases">
        <title>Draft genome sequence of Moraxella equi CCUG 4950T type strain.</title>
        <authorList>
            <person name="Salva-Serra F."/>
            <person name="Engstrom-Jakobsson H."/>
            <person name="Thorell K."/>
            <person name="Jaen-Luchoro D."/>
            <person name="Gonzales-Siles L."/>
            <person name="Karlsson R."/>
            <person name="Yazdan S."/>
            <person name="Boulund F."/>
            <person name="Johnning A."/>
            <person name="Engstrand L."/>
            <person name="Kristiansson E."/>
            <person name="Moore E."/>
        </authorList>
    </citation>
    <scope>NUCLEOTIDE SEQUENCE [LARGE SCALE GENOMIC DNA]</scope>
    <source>
        <strain evidence="7">CCUG 4441</strain>
    </source>
</reference>
<dbReference type="RefSeq" id="WP_062499061.1">
    <property type="nucleotide sequence ID" value="NZ_MXAN01000008.1"/>
</dbReference>
<evidence type="ECO:0000256" key="3">
    <source>
        <dbReference type="ARBA" id="ARBA00022737"/>
    </source>
</evidence>
<dbReference type="SUPFAM" id="SSF52058">
    <property type="entry name" value="L domain-like"/>
    <property type="match status" value="1"/>
</dbReference>
<dbReference type="InterPro" id="IPR032675">
    <property type="entry name" value="LRR_dom_sf"/>
</dbReference>
<dbReference type="InterPro" id="IPR025875">
    <property type="entry name" value="Leu-rich_rpt_4"/>
</dbReference>
<dbReference type="Pfam" id="PF13516">
    <property type="entry name" value="LRR_6"/>
    <property type="match status" value="1"/>
</dbReference>
<dbReference type="EMBL" id="MXAN01000008">
    <property type="protein sequence ID" value="OPH39085.1"/>
    <property type="molecule type" value="Genomic_DNA"/>
</dbReference>
<dbReference type="Pfam" id="PF12799">
    <property type="entry name" value="LRR_4"/>
    <property type="match status" value="1"/>
</dbReference>
<keyword evidence="4" id="KW-0969">Cilium</keyword>
<evidence type="ECO:0000256" key="2">
    <source>
        <dbReference type="ARBA" id="ARBA00022614"/>
    </source>
</evidence>
<keyword evidence="3" id="KW-0677">Repeat</keyword>
<dbReference type="AlphaFoldDB" id="A0A1V4H2K2"/>
<accession>A0A1V4H2K2</accession>
<keyword evidence="5" id="KW-0966">Cell projection</keyword>
<organism evidence="6 7">
    <name type="scientific">Moraxella lacunata</name>
    <dbReference type="NCBI Taxonomy" id="477"/>
    <lineage>
        <taxon>Bacteria</taxon>
        <taxon>Pseudomonadati</taxon>
        <taxon>Pseudomonadota</taxon>
        <taxon>Gammaproteobacteria</taxon>
        <taxon>Moraxellales</taxon>
        <taxon>Moraxellaceae</taxon>
        <taxon>Moraxella</taxon>
    </lineage>
</organism>
<evidence type="ECO:0000256" key="4">
    <source>
        <dbReference type="ARBA" id="ARBA00023069"/>
    </source>
</evidence>
<dbReference type="PANTHER" id="PTHR45973:SF9">
    <property type="entry name" value="LEUCINE-RICH REPEAT-CONTAINING PROTEIN 46"/>
    <property type="match status" value="1"/>
</dbReference>
<proteinExistence type="predicted"/>
<sequence>MTHALYSHHLSANTAKSLNQMTDDELWTWWLSLDDEWRFFLLRQGLELKLWKNNKRVFDEKYDYQAEFDWLDKSLVFECVKEIVSLTKLNLERNQIQDISALVGLTNLTELYLWGNQIRDILALKSLISLTELDLSYNQI</sequence>
<gene>
    <name evidence="6" type="ORF">B5J94_01680</name>
</gene>
<evidence type="ECO:0000313" key="6">
    <source>
        <dbReference type="EMBL" id="OPH39085.1"/>
    </source>
</evidence>
<keyword evidence="2" id="KW-0433">Leucine-rich repeat</keyword>
<dbReference type="PROSITE" id="PS51450">
    <property type="entry name" value="LRR"/>
    <property type="match status" value="2"/>
</dbReference>
<dbReference type="Proteomes" id="UP000191025">
    <property type="component" value="Unassembled WGS sequence"/>
</dbReference>
<dbReference type="Gene3D" id="3.80.10.10">
    <property type="entry name" value="Ribonuclease Inhibitor"/>
    <property type="match status" value="1"/>
</dbReference>
<dbReference type="InterPro" id="IPR001611">
    <property type="entry name" value="Leu-rich_rpt"/>
</dbReference>
<name>A0A1V4H2K2_MORLA</name>